<dbReference type="RefSeq" id="WP_116015653.1">
    <property type="nucleotide sequence ID" value="NZ_QUOT01000001.1"/>
</dbReference>
<accession>A0A3E0U2U9</accession>
<keyword evidence="4" id="KW-1185">Reference proteome</keyword>
<evidence type="ECO:0000256" key="1">
    <source>
        <dbReference type="SAM" id="MobiDB-lite"/>
    </source>
</evidence>
<evidence type="ECO:0000313" key="4">
    <source>
        <dbReference type="Proteomes" id="UP000256899"/>
    </source>
</evidence>
<evidence type="ECO:0000256" key="2">
    <source>
        <dbReference type="SAM" id="Phobius"/>
    </source>
</evidence>
<proteinExistence type="predicted"/>
<comment type="caution">
    <text evidence="3">The sequence shown here is derived from an EMBL/GenBank/DDBJ whole genome shotgun (WGS) entry which is preliminary data.</text>
</comment>
<keyword evidence="2" id="KW-1133">Transmembrane helix</keyword>
<gene>
    <name evidence="3" type="ORF">DXX94_10330</name>
</gene>
<feature type="region of interest" description="Disordered" evidence="1">
    <location>
        <begin position="1"/>
        <end position="52"/>
    </location>
</feature>
<keyword evidence="2" id="KW-0812">Transmembrane</keyword>
<evidence type="ECO:0000313" key="3">
    <source>
        <dbReference type="EMBL" id="REL31079.1"/>
    </source>
</evidence>
<feature type="transmembrane region" description="Helical" evidence="2">
    <location>
        <begin position="366"/>
        <end position="385"/>
    </location>
</feature>
<dbReference type="AlphaFoldDB" id="A0A3E0U2U9"/>
<keyword evidence="2" id="KW-0472">Membrane</keyword>
<reference evidence="4" key="1">
    <citation type="submission" date="2018-08" db="EMBL/GenBank/DDBJ databases">
        <title>Thalassotalea euphylliae genome.</title>
        <authorList>
            <person name="Summers S."/>
            <person name="Rice S.A."/>
            <person name="Freckelton M.L."/>
            <person name="Nedved B.T."/>
            <person name="Hadfield M.G."/>
        </authorList>
    </citation>
    <scope>NUCLEOTIDE SEQUENCE [LARGE SCALE GENOMIC DNA]</scope>
    <source>
        <strain evidence="4">H3</strain>
    </source>
</reference>
<sequence length="388" mass="41744">MGGRSRSSQSTTNHQTTNNYVNDGDFAGASNVSVDESDRSVSDSFNQDFELNNEENYDYSTEQDIDDSFNTDNSQHLELREAFNTSTSNRTEQNFDNSVETDISDAYNTDNSIEVSDGNFAHGDIVLSDSGAIDAAQAIAIAALDNAGASQRANAELQRQLANTTADVSVTAIEELRQNARDAFALSATSIGEVTDFSGDAISQFGDTTENLVDSLQSSVTTVAEQLNETTRLNFESQRGFVTDITDQLSDTTRLTLAGQQNLIANVTEQLTDTTRLNLEGQQELLAGVTTQLSNNSQLTLLGQQELFDSVTKQLTQTAQRNQASNNGLVAGLGEQSAENTRVIAELARSTNLAGQDIVAESSQRMTLYMAAAFGVGIVAIAFVMGRN</sequence>
<feature type="compositionally biased region" description="Low complexity" evidence="1">
    <location>
        <begin position="1"/>
        <end position="19"/>
    </location>
</feature>
<organism evidence="3 4">
    <name type="scientific">Thalassotalea euphylliae</name>
    <dbReference type="NCBI Taxonomy" id="1655234"/>
    <lineage>
        <taxon>Bacteria</taxon>
        <taxon>Pseudomonadati</taxon>
        <taxon>Pseudomonadota</taxon>
        <taxon>Gammaproteobacteria</taxon>
        <taxon>Alteromonadales</taxon>
        <taxon>Colwelliaceae</taxon>
        <taxon>Thalassotalea</taxon>
    </lineage>
</organism>
<dbReference type="Proteomes" id="UP000256899">
    <property type="component" value="Unassembled WGS sequence"/>
</dbReference>
<protein>
    <submittedName>
        <fullName evidence="3">Uncharacterized protein</fullName>
    </submittedName>
</protein>
<dbReference type="EMBL" id="QUOT01000001">
    <property type="protein sequence ID" value="REL31079.1"/>
    <property type="molecule type" value="Genomic_DNA"/>
</dbReference>
<name>A0A3E0U2U9_9GAMM</name>